<dbReference type="GO" id="GO:1990927">
    <property type="term" value="P:calcium ion regulated lysosome exocytosis"/>
    <property type="evidence" value="ECO:0007669"/>
    <property type="project" value="UniProtKB-ARBA"/>
</dbReference>
<dbReference type="GO" id="GO:0006749">
    <property type="term" value="P:glutathione metabolic process"/>
    <property type="evidence" value="ECO:0007669"/>
    <property type="project" value="TreeGrafter"/>
</dbReference>
<evidence type="ECO:0000256" key="9">
    <source>
        <dbReference type="ARBA" id="ARBA00022553"/>
    </source>
</evidence>
<dbReference type="InterPro" id="IPR023753">
    <property type="entry name" value="FAD/NAD-binding_dom"/>
</dbReference>
<evidence type="ECO:0000256" key="29">
    <source>
        <dbReference type="ARBA" id="ARBA00023288"/>
    </source>
</evidence>
<dbReference type="InterPro" id="IPR037741">
    <property type="entry name" value="C2B_Synaptotagmin-7"/>
</dbReference>
<keyword evidence="19" id="KW-1133">Transmembrane helix</keyword>
<dbReference type="GO" id="GO:0042734">
    <property type="term" value="C:presynaptic membrane"/>
    <property type="evidence" value="ECO:0007669"/>
    <property type="project" value="UniProtKB-SubCell"/>
</dbReference>
<dbReference type="Pfam" id="PF02852">
    <property type="entry name" value="Pyr_redox_dim"/>
    <property type="match status" value="1"/>
</dbReference>
<dbReference type="FunFam" id="2.60.40.150:FF:000028">
    <property type="entry name" value="Synaptotagmin 7"/>
    <property type="match status" value="1"/>
</dbReference>
<dbReference type="GO" id="GO:0050796">
    <property type="term" value="P:regulation of insulin secretion"/>
    <property type="evidence" value="ECO:0007669"/>
    <property type="project" value="UniProtKB-ARBA"/>
</dbReference>
<feature type="domain" description="C2" evidence="38">
    <location>
        <begin position="1136"/>
        <end position="1269"/>
    </location>
</feature>
<dbReference type="PANTHER" id="PTHR42737:SF6">
    <property type="entry name" value="THIOREDOXIN-DISULFIDE REDUCTASE"/>
    <property type="match status" value="1"/>
</dbReference>
<dbReference type="PROSITE" id="PS50004">
    <property type="entry name" value="C2"/>
    <property type="match status" value="2"/>
</dbReference>
<feature type="compositionally biased region" description="Basic and acidic residues" evidence="37">
    <location>
        <begin position="932"/>
        <end position="944"/>
    </location>
</feature>
<evidence type="ECO:0000313" key="40">
    <source>
        <dbReference type="Proteomes" id="UP001311232"/>
    </source>
</evidence>
<dbReference type="PRINTS" id="PR00368">
    <property type="entry name" value="FADPNR"/>
</dbReference>
<dbReference type="PANTHER" id="PTHR42737">
    <property type="entry name" value="GLUTATHIONE REDUCTASE"/>
    <property type="match status" value="1"/>
</dbReference>
<keyword evidence="22" id="KW-0472">Membrane</keyword>
<protein>
    <recommendedName>
        <fullName evidence="34">Synaptotagmin-7</fullName>
        <ecNumber evidence="6">1.8.1.9</ecNumber>
    </recommendedName>
    <alternativeName>
        <fullName evidence="35">Synaptotagmin VII</fullName>
    </alternativeName>
</protein>
<dbReference type="GO" id="GO:0005544">
    <property type="term" value="F:calcium-dependent phospholipid binding"/>
    <property type="evidence" value="ECO:0007669"/>
    <property type="project" value="InterPro"/>
</dbReference>
<dbReference type="InterPro" id="IPR004099">
    <property type="entry name" value="Pyr_nucl-diS_OxRdtase_dimer"/>
</dbReference>
<proteinExistence type="inferred from homology"/>
<dbReference type="InterPro" id="IPR037732">
    <property type="entry name" value="C2A_Synaptotagmin-7"/>
</dbReference>
<evidence type="ECO:0000256" key="25">
    <source>
        <dbReference type="ARBA" id="ARBA00023157"/>
    </source>
</evidence>
<evidence type="ECO:0000256" key="37">
    <source>
        <dbReference type="SAM" id="MobiDB-lite"/>
    </source>
</evidence>
<evidence type="ECO:0000256" key="18">
    <source>
        <dbReference type="ARBA" id="ARBA00022933"/>
    </source>
</evidence>
<dbReference type="PRINTS" id="PR00411">
    <property type="entry name" value="PNDRDTASEI"/>
</dbReference>
<dbReference type="GO" id="GO:0004791">
    <property type="term" value="F:thioredoxin-disulfide reductase (NADPH) activity"/>
    <property type="evidence" value="ECO:0007669"/>
    <property type="project" value="UniProtKB-EC"/>
</dbReference>
<organism evidence="39 40">
    <name type="scientific">Crenichthys baileyi</name>
    <name type="common">White River springfish</name>
    <dbReference type="NCBI Taxonomy" id="28760"/>
    <lineage>
        <taxon>Eukaryota</taxon>
        <taxon>Metazoa</taxon>
        <taxon>Chordata</taxon>
        <taxon>Craniata</taxon>
        <taxon>Vertebrata</taxon>
        <taxon>Euteleostomi</taxon>
        <taxon>Actinopterygii</taxon>
        <taxon>Neopterygii</taxon>
        <taxon>Teleostei</taxon>
        <taxon>Neoteleostei</taxon>
        <taxon>Acanthomorphata</taxon>
        <taxon>Ovalentaria</taxon>
        <taxon>Atherinomorphae</taxon>
        <taxon>Cyprinodontiformes</taxon>
        <taxon>Goodeidae</taxon>
        <taxon>Crenichthys</taxon>
    </lineage>
</organism>
<feature type="non-terminal residue" evidence="39">
    <location>
        <position position="1"/>
    </location>
</feature>
<evidence type="ECO:0000259" key="38">
    <source>
        <dbReference type="PROSITE" id="PS50004"/>
    </source>
</evidence>
<dbReference type="Pfam" id="PF07992">
    <property type="entry name" value="Pyr_redox_2"/>
    <property type="match status" value="1"/>
</dbReference>
<evidence type="ECO:0000256" key="23">
    <source>
        <dbReference type="ARBA" id="ARBA00023139"/>
    </source>
</evidence>
<dbReference type="GO" id="GO:0050660">
    <property type="term" value="F:flavin adenine dinucleotide binding"/>
    <property type="evidence" value="ECO:0007669"/>
    <property type="project" value="InterPro"/>
</dbReference>
<keyword evidence="9" id="KW-0597">Phosphoprotein</keyword>
<dbReference type="Gene3D" id="3.30.390.30">
    <property type="match status" value="1"/>
</dbReference>
<dbReference type="PROSITE" id="PS51354">
    <property type="entry name" value="GLUTAREDOXIN_2"/>
    <property type="match status" value="1"/>
</dbReference>
<dbReference type="Gene3D" id="3.50.50.60">
    <property type="entry name" value="FAD/NAD(P)-binding domain"/>
    <property type="match status" value="2"/>
</dbReference>
<dbReference type="FunFam" id="3.50.50.60:FF:000190">
    <property type="entry name" value="Thioredoxin reductase"/>
    <property type="match status" value="1"/>
</dbReference>
<comment type="similarity">
    <text evidence="5 36">Belongs to the class-I pyridine nucleotide-disulfide oxidoreductase family.</text>
</comment>
<dbReference type="Pfam" id="PF00462">
    <property type="entry name" value="Glutaredoxin"/>
    <property type="match status" value="1"/>
</dbReference>
<keyword evidence="16" id="KW-0521">NADP</keyword>
<dbReference type="GO" id="GO:0005829">
    <property type="term" value="C:cytosol"/>
    <property type="evidence" value="ECO:0007669"/>
    <property type="project" value="TreeGrafter"/>
</dbReference>
<evidence type="ECO:0000256" key="13">
    <source>
        <dbReference type="ARBA" id="ARBA00022737"/>
    </source>
</evidence>
<dbReference type="InterPro" id="IPR006338">
    <property type="entry name" value="Thioredoxin/glutathione_Rdtase"/>
</dbReference>
<keyword evidence="15" id="KW-0106">Calcium</keyword>
<evidence type="ECO:0000256" key="22">
    <source>
        <dbReference type="ARBA" id="ARBA00023136"/>
    </source>
</evidence>
<dbReference type="InterPro" id="IPR035892">
    <property type="entry name" value="C2_domain_sf"/>
</dbReference>
<evidence type="ECO:0000313" key="39">
    <source>
        <dbReference type="EMBL" id="KAK5610202.1"/>
    </source>
</evidence>
<evidence type="ECO:0000256" key="14">
    <source>
        <dbReference type="ARBA" id="ARBA00022827"/>
    </source>
</evidence>
<keyword evidence="17" id="KW-0112">Calmodulin-binding</keyword>
<dbReference type="GO" id="GO:0017158">
    <property type="term" value="P:regulation of calcium ion-dependent exocytosis"/>
    <property type="evidence" value="ECO:0007669"/>
    <property type="project" value="UniProtKB-ARBA"/>
</dbReference>
<keyword evidence="14 36" id="KW-0274">FAD</keyword>
<dbReference type="GO" id="GO:0005778">
    <property type="term" value="C:peroxisomal membrane"/>
    <property type="evidence" value="ECO:0007669"/>
    <property type="project" value="UniProtKB-SubCell"/>
</dbReference>
<evidence type="ECO:0000256" key="27">
    <source>
        <dbReference type="ARBA" id="ARBA00023273"/>
    </source>
</evidence>
<comment type="cofactor">
    <cofactor evidence="1">
        <name>FAD</name>
        <dbReference type="ChEBI" id="CHEBI:57692"/>
    </cofactor>
</comment>
<evidence type="ECO:0000256" key="17">
    <source>
        <dbReference type="ARBA" id="ARBA00022860"/>
    </source>
</evidence>
<keyword evidence="20 36" id="KW-0560">Oxidoreductase</keyword>
<evidence type="ECO:0000256" key="35">
    <source>
        <dbReference type="ARBA" id="ARBA00080491"/>
    </source>
</evidence>
<dbReference type="InterPro" id="IPR036188">
    <property type="entry name" value="FAD/NAD-bd_sf"/>
</dbReference>
<feature type="compositionally biased region" description="Gly residues" evidence="37">
    <location>
        <begin position="847"/>
        <end position="858"/>
    </location>
</feature>
<keyword evidence="27" id="KW-0966">Cell projection</keyword>
<keyword evidence="24" id="KW-0576">Peroxisome</keyword>
<dbReference type="FunFam" id="3.30.390.30:FF:000004">
    <property type="entry name" value="Thioredoxin reductase 1, cytoplasmic"/>
    <property type="match status" value="1"/>
</dbReference>
<evidence type="ECO:0000256" key="4">
    <source>
        <dbReference type="ARBA" id="ARBA00004549"/>
    </source>
</evidence>
<dbReference type="EC" id="1.8.1.9" evidence="6"/>
<comment type="subunit">
    <text evidence="33">Homodimer. Can also form heterodimers with SYT6, SYT9 and SYT10. Interacts with calmodulin (CALM1, CALM2 or CALM3). Interacts with CD63; required for localization to lysosomes. Interacts with APP.</text>
</comment>
<evidence type="ECO:0000256" key="10">
    <source>
        <dbReference type="ARBA" id="ARBA00022630"/>
    </source>
</evidence>
<dbReference type="GO" id="GO:0030672">
    <property type="term" value="C:synaptic vesicle membrane"/>
    <property type="evidence" value="ECO:0007669"/>
    <property type="project" value="UniProtKB-SubCell"/>
</dbReference>
<dbReference type="GO" id="GO:0005739">
    <property type="term" value="C:mitochondrion"/>
    <property type="evidence" value="ECO:0007669"/>
    <property type="project" value="TreeGrafter"/>
</dbReference>
<gene>
    <name evidence="39" type="ORF">CRENBAI_009473</name>
</gene>
<evidence type="ECO:0000256" key="28">
    <source>
        <dbReference type="ARBA" id="ARBA00023284"/>
    </source>
</evidence>
<dbReference type="Proteomes" id="UP001311232">
    <property type="component" value="Unassembled WGS sequence"/>
</dbReference>
<dbReference type="GO" id="GO:0005765">
    <property type="term" value="C:lysosomal membrane"/>
    <property type="evidence" value="ECO:0007669"/>
    <property type="project" value="UniProtKB-SubCell"/>
</dbReference>
<dbReference type="NCBIfam" id="TIGR01438">
    <property type="entry name" value="TGR"/>
    <property type="match status" value="1"/>
</dbReference>
<evidence type="ECO:0000256" key="15">
    <source>
        <dbReference type="ARBA" id="ARBA00022837"/>
    </source>
</evidence>
<evidence type="ECO:0000256" key="16">
    <source>
        <dbReference type="ARBA" id="ARBA00022857"/>
    </source>
</evidence>
<dbReference type="Pfam" id="PF00168">
    <property type="entry name" value="C2"/>
    <property type="match status" value="2"/>
</dbReference>
<dbReference type="InterPro" id="IPR036249">
    <property type="entry name" value="Thioredoxin-like_sf"/>
</dbReference>
<evidence type="ECO:0000256" key="24">
    <source>
        <dbReference type="ARBA" id="ARBA00023140"/>
    </source>
</evidence>
<dbReference type="GO" id="GO:0045454">
    <property type="term" value="P:cell redox homeostasis"/>
    <property type="evidence" value="ECO:0007669"/>
    <property type="project" value="InterPro"/>
</dbReference>
<evidence type="ECO:0000256" key="7">
    <source>
        <dbReference type="ARBA" id="ARBA00022475"/>
    </source>
</evidence>
<dbReference type="SUPFAM" id="SSF52833">
    <property type="entry name" value="Thioredoxin-like"/>
    <property type="match status" value="1"/>
</dbReference>
<keyword evidence="12" id="KW-0479">Metal-binding</keyword>
<dbReference type="SUPFAM" id="SSF55424">
    <property type="entry name" value="FAD/NAD-linked reductases, dimerisation (C-terminal) domain"/>
    <property type="match status" value="1"/>
</dbReference>
<dbReference type="CDD" id="cd08405">
    <property type="entry name" value="C2B_Synaptotagmin-7"/>
    <property type="match status" value="1"/>
</dbReference>
<evidence type="ECO:0000256" key="32">
    <source>
        <dbReference type="ARBA" id="ARBA00060464"/>
    </source>
</evidence>
<keyword evidence="28 36" id="KW-0676">Redox-active center</keyword>
<feature type="compositionally biased region" description="Pro residues" evidence="37">
    <location>
        <begin position="824"/>
        <end position="833"/>
    </location>
</feature>
<evidence type="ECO:0000256" key="20">
    <source>
        <dbReference type="ARBA" id="ARBA00023002"/>
    </source>
</evidence>
<dbReference type="InterPro" id="IPR002109">
    <property type="entry name" value="Glutaredoxin"/>
</dbReference>
<dbReference type="GO" id="GO:0004362">
    <property type="term" value="F:glutathione-disulfide reductase (NADPH) activity"/>
    <property type="evidence" value="ECO:0007669"/>
    <property type="project" value="TreeGrafter"/>
</dbReference>
<evidence type="ECO:0000256" key="19">
    <source>
        <dbReference type="ARBA" id="ARBA00022989"/>
    </source>
</evidence>
<evidence type="ECO:0000256" key="12">
    <source>
        <dbReference type="ARBA" id="ARBA00022723"/>
    </source>
</evidence>
<feature type="compositionally biased region" description="Gly residues" evidence="37">
    <location>
        <begin position="723"/>
        <end position="743"/>
    </location>
</feature>
<dbReference type="SMART" id="SM00239">
    <property type="entry name" value="C2"/>
    <property type="match status" value="2"/>
</dbReference>
<feature type="region of interest" description="Disordered" evidence="37">
    <location>
        <begin position="928"/>
        <end position="975"/>
    </location>
</feature>
<keyword evidence="10 36" id="KW-0285">Flavoprotein</keyword>
<feature type="region of interest" description="Disordered" evidence="37">
    <location>
        <begin position="816"/>
        <end position="884"/>
    </location>
</feature>
<evidence type="ECO:0000256" key="36">
    <source>
        <dbReference type="RuleBase" id="RU003691"/>
    </source>
</evidence>
<dbReference type="EMBL" id="JAHHUM010001626">
    <property type="protein sequence ID" value="KAK5610202.1"/>
    <property type="molecule type" value="Genomic_DNA"/>
</dbReference>
<dbReference type="AlphaFoldDB" id="A0AAV9RMM2"/>
<accession>A0AAV9RMM2</accession>
<dbReference type="InterPro" id="IPR012999">
    <property type="entry name" value="Pyr_OxRdtase_I_AS"/>
</dbReference>
<dbReference type="FunFam" id="2.60.40.150:FF:000027">
    <property type="entry name" value="Synaptotagmin 7"/>
    <property type="match status" value="1"/>
</dbReference>
<evidence type="ECO:0000256" key="26">
    <source>
        <dbReference type="ARBA" id="ARBA00023228"/>
    </source>
</evidence>
<keyword evidence="21" id="KW-0770">Synapse</keyword>
<dbReference type="GO" id="GO:0030670">
    <property type="term" value="C:phagocytic vesicle membrane"/>
    <property type="evidence" value="ECO:0007669"/>
    <property type="project" value="UniProtKB-SubCell"/>
</dbReference>
<keyword evidence="40" id="KW-1185">Reference proteome</keyword>
<keyword evidence="13" id="KW-0677">Repeat</keyword>
<evidence type="ECO:0000256" key="34">
    <source>
        <dbReference type="ARBA" id="ARBA00067957"/>
    </source>
</evidence>
<keyword evidence="29" id="KW-0449">Lipoprotein</keyword>
<evidence type="ECO:0000256" key="6">
    <source>
        <dbReference type="ARBA" id="ARBA00012610"/>
    </source>
</evidence>
<evidence type="ECO:0000256" key="5">
    <source>
        <dbReference type="ARBA" id="ARBA00007532"/>
    </source>
</evidence>
<dbReference type="CDD" id="cd08386">
    <property type="entry name" value="C2A_Synaptotagmin-7"/>
    <property type="match status" value="1"/>
</dbReference>
<dbReference type="GO" id="GO:0001778">
    <property type="term" value="P:plasma membrane repair"/>
    <property type="evidence" value="ECO:0007669"/>
    <property type="project" value="UniProtKB-ARBA"/>
</dbReference>
<evidence type="ECO:0000256" key="31">
    <source>
        <dbReference type="ARBA" id="ARBA00046300"/>
    </source>
</evidence>
<dbReference type="GO" id="GO:0034599">
    <property type="term" value="P:cellular response to oxidative stress"/>
    <property type="evidence" value="ECO:0007669"/>
    <property type="project" value="TreeGrafter"/>
</dbReference>
<reference evidence="39 40" key="1">
    <citation type="submission" date="2021-06" db="EMBL/GenBank/DDBJ databases">
        <authorList>
            <person name="Palmer J.M."/>
        </authorList>
    </citation>
    <scope>NUCLEOTIDE SEQUENCE [LARGE SCALE GENOMIC DNA]</scope>
    <source>
        <strain evidence="39 40">MEX-2019</strain>
        <tissue evidence="39">Muscle</tissue>
    </source>
</reference>
<dbReference type="CDD" id="cd03419">
    <property type="entry name" value="GRX_GRXh_1_2_like"/>
    <property type="match status" value="1"/>
</dbReference>
<comment type="caution">
    <text evidence="39">The sequence shown here is derived from an EMBL/GenBank/DDBJ whole genome shotgun (WGS) entry which is preliminary data.</text>
</comment>
<dbReference type="InterPro" id="IPR016156">
    <property type="entry name" value="FAD/NAD-linked_Rdtase_dimer_sf"/>
</dbReference>
<dbReference type="GO" id="GO:0030100">
    <property type="term" value="P:regulation of endocytosis"/>
    <property type="evidence" value="ECO:0007669"/>
    <property type="project" value="UniProtKB-ARBA"/>
</dbReference>
<dbReference type="GO" id="GO:0005516">
    <property type="term" value="F:calmodulin binding"/>
    <property type="evidence" value="ECO:0007669"/>
    <property type="project" value="UniProtKB-KW"/>
</dbReference>
<dbReference type="Gene3D" id="3.40.30.10">
    <property type="entry name" value="Glutaredoxin"/>
    <property type="match status" value="1"/>
</dbReference>
<dbReference type="InterPro" id="IPR000008">
    <property type="entry name" value="C2_dom"/>
</dbReference>
<evidence type="ECO:0000256" key="33">
    <source>
        <dbReference type="ARBA" id="ARBA00064595"/>
    </source>
</evidence>
<evidence type="ECO:0000256" key="8">
    <source>
        <dbReference type="ARBA" id="ARBA00022483"/>
    </source>
</evidence>
<comment type="subcellular location">
    <subcellularLocation>
        <location evidence="32">Cytoplasmic vesicle</location>
        <location evidence="32">Phagosome membrane</location>
        <topology evidence="32">Single-pass membrane protein</topology>
    </subcellularLocation>
    <subcellularLocation>
        <location evidence="2">Cytoplasmic vesicle</location>
        <location evidence="2">Secretory vesicle</location>
        <location evidence="2">Synaptic vesicle membrane</location>
        <topology evidence="2">Single-pass membrane protein</topology>
    </subcellularLocation>
    <subcellularLocation>
        <location evidence="3">Lysosome membrane</location>
        <topology evidence="3">Single-pass membrane protein</topology>
    </subcellularLocation>
    <subcellularLocation>
        <location evidence="4">Peroxisome membrane</location>
        <topology evidence="4">Single-pass membrane protein</topology>
    </subcellularLocation>
    <subcellularLocation>
        <location evidence="31">Presynaptic cell membrane</location>
        <topology evidence="31">Single-pass membrane protein</topology>
    </subcellularLocation>
</comment>
<dbReference type="Gene3D" id="2.60.40.150">
    <property type="entry name" value="C2 domain"/>
    <property type="match status" value="2"/>
</dbReference>
<evidence type="ECO:0000256" key="2">
    <source>
        <dbReference type="ARBA" id="ARBA00004254"/>
    </source>
</evidence>
<keyword evidence="23" id="KW-0564">Palmitate</keyword>
<evidence type="ECO:0000256" key="1">
    <source>
        <dbReference type="ARBA" id="ARBA00001974"/>
    </source>
</evidence>
<sequence length="1273" mass="139218">HYEPYGERDDSKRANPKQLDKKTLETFGAAVRRLPAGGGAGKIEARFTVCLCPVKNLFKELKIECNVMELDLIENGTNYQEMLLEMTGQRTVPQVFVNKTHVGGCDKTMQAHKDGSLQQLLSGEHEAYDYDLIVIGGGSGGLACSKEAALLGKKVMVLDYVVPTPKGTTWGLGGTCVNVGCIPKKLMHQTALLATAIKDAQKFGWELGESVKHNWETMTTAVNGYIGSLNWGYRVALRDKNVNYVNAYAEFVEPHKIKATNKRGKETFYTAARFVLATGERPRYLGIPGDKEYCITSDDLFSLPYCPGKTLVIGASYVALECGGFLAGLGLDVTIMVRSILLRGFDQDMANRAGEHMETHGVKFIRRFVPTKIEELEAGSPGRLRVTAKSTETDEIIEDEYNTVLIAVGRDACTDKIGLDKAGVKVNPKNGKIPVNDEEQTNVPHIYAIGDILEGKWELTPVAIQAGRLLARRLYSGSTVKCDYINVPTTVFTPLEYGACGLSEERATELYGQDNIEVYHSLFWPLEFTVPGRDNNRCYAKIICNTLDNDRVIGFHYLGPNAGEVTQGFGVAMKCGVTKEQLDTTIGIHPTCAEVFTTLQVTKNSGGDIAQAGSVSLSVFLLSVAVLVCAVWLVALCGICTWCQRVLGKRNKPGMEAASSPDSVRGRGENKAINDLDRDFWNNNDSSNVQQRWSSYPPKEFLLNMSPYAPYGDPRLTPNGAVDKGGQGGAGPSPGASDSGGGACSSTGAGPSRSDSIRSMVTGGSKAGRWQTVQSHMHAGALRFSNFGDTSLSSASTLEHIPSSAVARPRPLVRQQSLQQPLTHQPPPGPNDPPVTSQSLGQLHTGPGAGGHRGGPRGVRGSPAGASRYRGTGAGRSRSNPGSWDHMMEQIRHRGLDVKSFLEGKMVVLSLAIGLAEQDDFANLPDLQEAPASKENETTPDKRTPGNKPGSSPRGQTPDETGRRQGQNHEANSSVNDLANSVTSDMLMLSPGSEEDEHEGPVCEKLGRIQFSVGYSFQDSTLTVKILKGQDLPAKDFSGTSDPFVKIYLLPDKKHKLETKVKRKNLNPHWNETFLFEGFPYEKVVQRTLYLQVLDYDRFSRNDPIGEVSIPLNKLDLANMQTFWKELKPCSDGSGSRGDLLVSLCYNPTANTITVSIIKARNLKAMDIGGTSDPYVKVWLMHKDKRVEKKKTVVMKRCLNPVFNESFPFDVPAHVLRETTIIITVMDKDRLSRNDVIGKIYLSWKSGPAEVKHWKDMISHPRTTVAQWHSLKA</sequence>
<dbReference type="SUPFAM" id="SSF51905">
    <property type="entry name" value="FAD/NAD(P)-binding domain"/>
    <property type="match status" value="1"/>
</dbReference>
<dbReference type="SUPFAM" id="SSF49562">
    <property type="entry name" value="C2 domain (Calcium/lipid-binding domain, CaLB)"/>
    <property type="match status" value="2"/>
</dbReference>
<keyword evidence="25" id="KW-1015">Disulfide bond</keyword>
<dbReference type="PROSITE" id="PS00076">
    <property type="entry name" value="PYRIDINE_REDOX_1"/>
    <property type="match status" value="1"/>
</dbReference>
<keyword evidence="8" id="KW-0268">Exocytosis</keyword>
<dbReference type="GO" id="GO:0000149">
    <property type="term" value="F:SNARE binding"/>
    <property type="evidence" value="ECO:0007669"/>
    <property type="project" value="UniProtKB-ARBA"/>
</dbReference>
<keyword evidence="18" id="KW-0712">Selenocysteine</keyword>
<keyword evidence="30" id="KW-0968">Cytoplasmic vesicle</keyword>
<dbReference type="GO" id="GO:0046872">
    <property type="term" value="F:metal ion binding"/>
    <property type="evidence" value="ECO:0007669"/>
    <property type="project" value="UniProtKB-KW"/>
</dbReference>
<name>A0AAV9RMM2_9TELE</name>
<feature type="domain" description="C2" evidence="38">
    <location>
        <begin position="1005"/>
        <end position="1125"/>
    </location>
</feature>
<dbReference type="PRINTS" id="PR00360">
    <property type="entry name" value="C2DOMAIN"/>
</dbReference>
<dbReference type="InterPro" id="IPR046952">
    <property type="entry name" value="GSHR/TRXR-like"/>
</dbReference>
<feature type="compositionally biased region" description="Polar residues" evidence="37">
    <location>
        <begin position="949"/>
        <end position="975"/>
    </location>
</feature>
<evidence type="ECO:0000256" key="21">
    <source>
        <dbReference type="ARBA" id="ARBA00023018"/>
    </source>
</evidence>
<evidence type="ECO:0000256" key="11">
    <source>
        <dbReference type="ARBA" id="ARBA00022692"/>
    </source>
</evidence>
<evidence type="ECO:0000256" key="3">
    <source>
        <dbReference type="ARBA" id="ARBA00004363"/>
    </source>
</evidence>
<keyword evidence="11" id="KW-0812">Transmembrane</keyword>
<evidence type="ECO:0000256" key="30">
    <source>
        <dbReference type="ARBA" id="ARBA00023329"/>
    </source>
</evidence>
<dbReference type="GO" id="GO:0051050">
    <property type="term" value="P:positive regulation of transport"/>
    <property type="evidence" value="ECO:0007669"/>
    <property type="project" value="UniProtKB-ARBA"/>
</dbReference>
<keyword evidence="7" id="KW-1003">Cell membrane</keyword>
<feature type="region of interest" description="Disordered" evidence="37">
    <location>
        <begin position="713"/>
        <end position="768"/>
    </location>
</feature>
<keyword evidence="26" id="KW-0458">Lysosome</keyword>